<gene>
    <name evidence="1" type="ORF">F2Q70_00003148</name>
</gene>
<dbReference type="EMBL" id="QGKY02001015">
    <property type="protein sequence ID" value="KAF2574216.1"/>
    <property type="molecule type" value="Genomic_DNA"/>
</dbReference>
<reference evidence="1" key="1">
    <citation type="submission" date="2019-12" db="EMBL/GenBank/DDBJ databases">
        <title>Genome sequencing and annotation of Brassica cretica.</title>
        <authorList>
            <person name="Studholme D.J."/>
            <person name="Sarris P.F."/>
        </authorList>
    </citation>
    <scope>NUCLEOTIDE SEQUENCE</scope>
    <source>
        <strain evidence="1">PFS-102/07</strain>
        <tissue evidence="1">Leaf</tissue>
    </source>
</reference>
<protein>
    <submittedName>
        <fullName evidence="1">Uncharacterized protein</fullName>
    </submittedName>
</protein>
<evidence type="ECO:0000313" key="1">
    <source>
        <dbReference type="EMBL" id="KAF2574216.1"/>
    </source>
</evidence>
<name>A0A8S9IYT7_BRACR</name>
<comment type="caution">
    <text evidence="1">The sequence shown here is derived from an EMBL/GenBank/DDBJ whole genome shotgun (WGS) entry which is preliminary data.</text>
</comment>
<sequence>MSISVLLGIVGDVAGIQVDVLDFVNLRVLCGRWRTLRVPFLGRGCFARVLARRSFPRCSMPVEWGCEVESFPANLRGFAGTDCSSPCPLAGALAAETSAAGVWRLVSLPPLRGVYILSTSSVDLSG</sequence>
<dbReference type="AlphaFoldDB" id="A0A8S9IYT7"/>
<accession>A0A8S9IYT7</accession>
<organism evidence="1">
    <name type="scientific">Brassica cretica</name>
    <name type="common">Mustard</name>
    <dbReference type="NCBI Taxonomy" id="69181"/>
    <lineage>
        <taxon>Eukaryota</taxon>
        <taxon>Viridiplantae</taxon>
        <taxon>Streptophyta</taxon>
        <taxon>Embryophyta</taxon>
        <taxon>Tracheophyta</taxon>
        <taxon>Spermatophyta</taxon>
        <taxon>Magnoliopsida</taxon>
        <taxon>eudicotyledons</taxon>
        <taxon>Gunneridae</taxon>
        <taxon>Pentapetalae</taxon>
        <taxon>rosids</taxon>
        <taxon>malvids</taxon>
        <taxon>Brassicales</taxon>
        <taxon>Brassicaceae</taxon>
        <taxon>Brassiceae</taxon>
        <taxon>Brassica</taxon>
    </lineage>
</organism>
<proteinExistence type="predicted"/>